<evidence type="ECO:0000256" key="1">
    <source>
        <dbReference type="SAM" id="MobiDB-lite"/>
    </source>
</evidence>
<accession>A0A6J5NZA5</accession>
<reference evidence="2" key="1">
    <citation type="submission" date="2020-04" db="EMBL/GenBank/DDBJ databases">
        <authorList>
            <person name="Chiriac C."/>
            <person name="Salcher M."/>
            <person name="Ghai R."/>
            <person name="Kavagutti S V."/>
        </authorList>
    </citation>
    <scope>NUCLEOTIDE SEQUENCE</scope>
</reference>
<protein>
    <submittedName>
        <fullName evidence="2">Uncharacterized protein</fullName>
    </submittedName>
</protein>
<gene>
    <name evidence="2" type="ORF">UFOVP777_29</name>
</gene>
<feature type="compositionally biased region" description="Acidic residues" evidence="1">
    <location>
        <begin position="191"/>
        <end position="200"/>
    </location>
</feature>
<proteinExistence type="predicted"/>
<sequence>MSDKYIPPVTPVKPETKGEKLYMWQFFKNLGYPTKDVLEKRISSFGEAGCFMAPAKLAEEVGYTGANAVSNLNKQLRKFVEEGVLERFERPSAWGRRACAYRLAFYSAKNATTEVESLIENDTDEPTLPQTPPSNKAPAKAKPAEAVETKVSPVNTSEPAEEAPAKKSVKLSSLSIKQRTAVAEAPKEPVAESEEEEEYLSPEYLADLFNVE</sequence>
<dbReference type="EMBL" id="LR796723">
    <property type="protein sequence ID" value="CAB4162225.1"/>
    <property type="molecule type" value="Genomic_DNA"/>
</dbReference>
<evidence type="ECO:0000313" key="2">
    <source>
        <dbReference type="EMBL" id="CAB4162225.1"/>
    </source>
</evidence>
<feature type="region of interest" description="Disordered" evidence="1">
    <location>
        <begin position="122"/>
        <end position="212"/>
    </location>
</feature>
<name>A0A6J5NZA5_9CAUD</name>
<organism evidence="2">
    <name type="scientific">uncultured Caudovirales phage</name>
    <dbReference type="NCBI Taxonomy" id="2100421"/>
    <lineage>
        <taxon>Viruses</taxon>
        <taxon>Duplodnaviria</taxon>
        <taxon>Heunggongvirae</taxon>
        <taxon>Uroviricota</taxon>
        <taxon>Caudoviricetes</taxon>
        <taxon>Peduoviridae</taxon>
        <taxon>Maltschvirus</taxon>
        <taxon>Maltschvirus maltsch</taxon>
    </lineage>
</organism>
<feature type="compositionally biased region" description="Low complexity" evidence="1">
    <location>
        <begin position="170"/>
        <end position="184"/>
    </location>
</feature>